<dbReference type="Pfam" id="PF00155">
    <property type="entry name" value="Aminotran_1_2"/>
    <property type="match status" value="1"/>
</dbReference>
<evidence type="ECO:0000313" key="6">
    <source>
        <dbReference type="EMBL" id="KAK7241582.1"/>
    </source>
</evidence>
<protein>
    <submittedName>
        <fullName evidence="6">2-aminoadipate transaminase</fullName>
    </submittedName>
</protein>
<dbReference type="Gene3D" id="3.40.640.10">
    <property type="entry name" value="Type I PLP-dependent aspartate aminotransferase-like (Major domain)"/>
    <property type="match status" value="1"/>
</dbReference>
<dbReference type="PANTHER" id="PTHR42790">
    <property type="entry name" value="AMINOTRANSFERASE"/>
    <property type="match status" value="1"/>
</dbReference>
<dbReference type="InterPro" id="IPR004839">
    <property type="entry name" value="Aminotransferase_I/II_large"/>
</dbReference>
<dbReference type="InterPro" id="IPR015424">
    <property type="entry name" value="PyrdxlP-dep_Trfase"/>
</dbReference>
<sequence>MPPAKKAKTAAFELEFSYLGNNLYRSPIRAVMMPARERKDAGEDISLLAGGCPHESFFPAKALALELRDGTTTAPVDLDKPLQYHKGSGVEALRSRLEAIQRRVHGRGAWGVACSVGCTDALLKTLELLTEAGDEVLVEEYTWPGIVAQTVPRRRTTVAVAMDAGGVVPAALEATLAALPRKQRVFYTISSGQNPTGCTPTEERKQEVYAICRKYDVVILEDDPYYFLAMPLDYESEADMPGADPAKLPASYLSMDVDGRVVRLDSAAKIVAPGLRLGWVSAPMAFLDKFTVLNETSVQFPSGAAQAAMLALLETWRDDAGFDAALRKTQHEYARRRDVLVAAVRGALAEAGGATLATLETPAAGMFLWLRVSPSVAPDSRALQDKLIKNGVACIPGACFATPDKQGDDCPFLRLTYASATDAEMRAGASRLAATLADYSRNPSRKYLTADP</sequence>
<keyword evidence="7" id="KW-1185">Reference proteome</keyword>
<dbReference type="Proteomes" id="UP001363151">
    <property type="component" value="Unassembled WGS sequence"/>
</dbReference>
<dbReference type="InterPro" id="IPR050859">
    <property type="entry name" value="Class-I_PLP-dep_aminotransf"/>
</dbReference>
<name>A0ABR1FZE9_AURAN</name>
<comment type="cofactor">
    <cofactor evidence="1">
        <name>pyridoxal 5'-phosphate</name>
        <dbReference type="ChEBI" id="CHEBI:597326"/>
    </cofactor>
</comment>
<dbReference type="PANTHER" id="PTHR42790:SF19">
    <property type="entry name" value="KYNURENINE_ALPHA-AMINOADIPATE AMINOTRANSFERASE, MITOCHONDRIAL"/>
    <property type="match status" value="1"/>
</dbReference>
<evidence type="ECO:0000256" key="3">
    <source>
        <dbReference type="ARBA" id="ARBA00022679"/>
    </source>
</evidence>
<reference evidence="6 7" key="1">
    <citation type="submission" date="2024-03" db="EMBL/GenBank/DDBJ databases">
        <title>Aureococcus anophagefferens CCMP1851 and Kratosvirus quantuckense: Draft genome of a second virus-susceptible host strain in the model system.</title>
        <authorList>
            <person name="Chase E."/>
            <person name="Truchon A.R."/>
            <person name="Schepens W."/>
            <person name="Wilhelm S.W."/>
        </authorList>
    </citation>
    <scope>NUCLEOTIDE SEQUENCE [LARGE SCALE GENOMIC DNA]</scope>
    <source>
        <strain evidence="6 7">CCMP1851</strain>
    </source>
</reference>
<evidence type="ECO:0000256" key="1">
    <source>
        <dbReference type="ARBA" id="ARBA00001933"/>
    </source>
</evidence>
<dbReference type="EMBL" id="JBBJCI010000178">
    <property type="protein sequence ID" value="KAK7241582.1"/>
    <property type="molecule type" value="Genomic_DNA"/>
</dbReference>
<keyword evidence="2" id="KW-0032">Aminotransferase</keyword>
<keyword evidence="3" id="KW-0808">Transferase</keyword>
<keyword evidence="4" id="KW-0663">Pyridoxal phosphate</keyword>
<comment type="caution">
    <text evidence="6">The sequence shown here is derived from an EMBL/GenBank/DDBJ whole genome shotgun (WGS) entry which is preliminary data.</text>
</comment>
<organism evidence="6 7">
    <name type="scientific">Aureococcus anophagefferens</name>
    <name type="common">Harmful bloom alga</name>
    <dbReference type="NCBI Taxonomy" id="44056"/>
    <lineage>
        <taxon>Eukaryota</taxon>
        <taxon>Sar</taxon>
        <taxon>Stramenopiles</taxon>
        <taxon>Ochrophyta</taxon>
        <taxon>Pelagophyceae</taxon>
        <taxon>Pelagomonadales</taxon>
        <taxon>Pelagomonadaceae</taxon>
        <taxon>Aureococcus</taxon>
    </lineage>
</organism>
<dbReference type="SUPFAM" id="SSF53383">
    <property type="entry name" value="PLP-dependent transferases"/>
    <property type="match status" value="1"/>
</dbReference>
<evidence type="ECO:0000256" key="4">
    <source>
        <dbReference type="ARBA" id="ARBA00022898"/>
    </source>
</evidence>
<proteinExistence type="predicted"/>
<accession>A0ABR1FZE9</accession>
<evidence type="ECO:0000313" key="7">
    <source>
        <dbReference type="Proteomes" id="UP001363151"/>
    </source>
</evidence>
<dbReference type="InterPro" id="IPR015421">
    <property type="entry name" value="PyrdxlP-dep_Trfase_major"/>
</dbReference>
<dbReference type="CDD" id="cd00609">
    <property type="entry name" value="AAT_like"/>
    <property type="match status" value="1"/>
</dbReference>
<gene>
    <name evidence="6" type="ORF">SO694_00170041</name>
</gene>
<evidence type="ECO:0000259" key="5">
    <source>
        <dbReference type="Pfam" id="PF00155"/>
    </source>
</evidence>
<evidence type="ECO:0000256" key="2">
    <source>
        <dbReference type="ARBA" id="ARBA00022576"/>
    </source>
</evidence>
<feature type="domain" description="Aminotransferase class I/classII large" evidence="5">
    <location>
        <begin position="115"/>
        <end position="432"/>
    </location>
</feature>